<evidence type="ECO:0000256" key="10">
    <source>
        <dbReference type="ARBA" id="ARBA00022692"/>
    </source>
</evidence>
<accession>A0AAJ7SVB3</accession>
<dbReference type="SUPFAM" id="SSF50156">
    <property type="entry name" value="PDZ domain-like"/>
    <property type="match status" value="1"/>
</dbReference>
<feature type="domain" description="PDZ" evidence="22">
    <location>
        <begin position="597"/>
        <end position="693"/>
    </location>
</feature>
<evidence type="ECO:0000256" key="21">
    <source>
        <dbReference type="SAM" id="SignalP"/>
    </source>
</evidence>
<dbReference type="GeneID" id="116940498"/>
<dbReference type="FunFam" id="2.40.10.120:FF:000002">
    <property type="entry name" value="HtrA serine peptidase 3"/>
    <property type="match status" value="1"/>
</dbReference>
<keyword evidence="20" id="KW-1015">Disulfide bond</keyword>
<dbReference type="PANTHER" id="PTHR22939">
    <property type="entry name" value="SERINE PROTEASE FAMILY S1C HTRA-RELATED"/>
    <property type="match status" value="1"/>
</dbReference>
<dbReference type="Pfam" id="PF13180">
    <property type="entry name" value="PDZ_2"/>
    <property type="match status" value="1"/>
</dbReference>
<evidence type="ECO:0000256" key="20">
    <source>
        <dbReference type="ARBA" id="ARBA00023157"/>
    </source>
</evidence>
<dbReference type="Gene3D" id="3.30.60.30">
    <property type="match status" value="1"/>
</dbReference>
<organism evidence="23 24">
    <name type="scientific">Petromyzon marinus</name>
    <name type="common">Sea lamprey</name>
    <dbReference type="NCBI Taxonomy" id="7757"/>
    <lineage>
        <taxon>Eukaryota</taxon>
        <taxon>Metazoa</taxon>
        <taxon>Chordata</taxon>
        <taxon>Craniata</taxon>
        <taxon>Vertebrata</taxon>
        <taxon>Cyclostomata</taxon>
        <taxon>Hyperoartia</taxon>
        <taxon>Petromyzontiformes</taxon>
        <taxon>Petromyzontidae</taxon>
        <taxon>Petromyzon</taxon>
    </lineage>
</organism>
<evidence type="ECO:0000256" key="7">
    <source>
        <dbReference type="ARBA" id="ARBA00016929"/>
    </source>
</evidence>
<comment type="subcellular location">
    <subcellularLocation>
        <location evidence="3">Mitochondrion intermembrane space</location>
    </subcellularLocation>
    <subcellularLocation>
        <location evidence="2">Mitochondrion membrane</location>
        <topology evidence="2">Single-pass membrane protein</topology>
    </subcellularLocation>
    <subcellularLocation>
        <location evidence="4">Secreted</location>
    </subcellularLocation>
</comment>
<dbReference type="InterPro" id="IPR001940">
    <property type="entry name" value="Peptidase_S1C"/>
</dbReference>
<dbReference type="FunFam" id="2.40.10.120:FF:000004">
    <property type="entry name" value="Serine protease HTRA2, mitochondrial"/>
    <property type="match status" value="1"/>
</dbReference>
<dbReference type="GO" id="GO:0005758">
    <property type="term" value="C:mitochondrial intermembrane space"/>
    <property type="evidence" value="ECO:0007669"/>
    <property type="project" value="UniProtKB-SubCell"/>
</dbReference>
<feature type="signal peptide" evidence="21">
    <location>
        <begin position="1"/>
        <end position="38"/>
    </location>
</feature>
<evidence type="ECO:0000256" key="2">
    <source>
        <dbReference type="ARBA" id="ARBA00004304"/>
    </source>
</evidence>
<keyword evidence="18" id="KW-0472">Membrane</keyword>
<dbReference type="PANTHER" id="PTHR22939:SF129">
    <property type="entry name" value="SERINE PROTEASE HTRA2, MITOCHONDRIAL"/>
    <property type="match status" value="1"/>
</dbReference>
<dbReference type="GO" id="GO:0005576">
    <property type="term" value="C:extracellular region"/>
    <property type="evidence" value="ECO:0007669"/>
    <property type="project" value="UniProtKB-SubCell"/>
</dbReference>
<dbReference type="CDD" id="cd00104">
    <property type="entry name" value="KAZAL_FS"/>
    <property type="match status" value="1"/>
</dbReference>
<dbReference type="Proteomes" id="UP001318040">
    <property type="component" value="Chromosome 9"/>
</dbReference>
<dbReference type="GO" id="GO:0006915">
    <property type="term" value="P:apoptotic process"/>
    <property type="evidence" value="ECO:0007669"/>
    <property type="project" value="UniProtKB-KW"/>
</dbReference>
<dbReference type="PROSITE" id="PS50106">
    <property type="entry name" value="PDZ"/>
    <property type="match status" value="1"/>
</dbReference>
<dbReference type="GO" id="GO:0004252">
    <property type="term" value="F:serine-type endopeptidase activity"/>
    <property type="evidence" value="ECO:0007669"/>
    <property type="project" value="InterPro"/>
</dbReference>
<evidence type="ECO:0000256" key="1">
    <source>
        <dbReference type="ARBA" id="ARBA00001760"/>
    </source>
</evidence>
<protein>
    <recommendedName>
        <fullName evidence="7">Serine protease HTRA2, mitochondrial</fullName>
        <ecNumber evidence="6">3.4.21.108</ecNumber>
    </recommendedName>
</protein>
<evidence type="ECO:0000256" key="11">
    <source>
        <dbReference type="ARBA" id="ARBA00022703"/>
    </source>
</evidence>
<evidence type="ECO:0000256" key="4">
    <source>
        <dbReference type="ARBA" id="ARBA00004613"/>
    </source>
</evidence>
<dbReference type="EC" id="3.4.21.108" evidence="6"/>
<dbReference type="InterPro" id="IPR001478">
    <property type="entry name" value="PDZ"/>
</dbReference>
<evidence type="ECO:0000256" key="15">
    <source>
        <dbReference type="ARBA" id="ARBA00022946"/>
    </source>
</evidence>
<keyword evidence="19" id="KW-0865">Zymogen</keyword>
<comment type="similarity">
    <text evidence="5">Belongs to the peptidase S1C family.</text>
</comment>
<evidence type="ECO:0000256" key="13">
    <source>
        <dbReference type="ARBA" id="ARBA00022801"/>
    </source>
</evidence>
<keyword evidence="17" id="KW-0496">Mitochondrion</keyword>
<dbReference type="Pfam" id="PF13365">
    <property type="entry name" value="Trypsin_2"/>
    <property type="match status" value="2"/>
</dbReference>
<evidence type="ECO:0000256" key="12">
    <source>
        <dbReference type="ARBA" id="ARBA00022729"/>
    </source>
</evidence>
<reference evidence="24" key="1">
    <citation type="submission" date="2025-08" db="UniProtKB">
        <authorList>
            <consortium name="RefSeq"/>
        </authorList>
    </citation>
    <scope>IDENTIFICATION</scope>
    <source>
        <tissue evidence="24">Sperm</tissue>
    </source>
</reference>
<evidence type="ECO:0000256" key="8">
    <source>
        <dbReference type="ARBA" id="ARBA00022525"/>
    </source>
</evidence>
<evidence type="ECO:0000256" key="9">
    <source>
        <dbReference type="ARBA" id="ARBA00022670"/>
    </source>
</evidence>
<comment type="catalytic activity">
    <reaction evidence="1">
        <text>Cleavage of non-polar aliphatic amino-acids at the P1 position, with a preference for Val, Ile and Met. At the P2 and P3 positions, Arg is selected most strongly with a secondary preference for other hydrophilic residues.</text>
        <dbReference type="EC" id="3.4.21.108"/>
    </reaction>
</comment>
<dbReference type="InterPro" id="IPR036034">
    <property type="entry name" value="PDZ_sf"/>
</dbReference>
<dbReference type="RefSeq" id="XP_032806293.1">
    <property type="nucleotide sequence ID" value="XM_032950402.1"/>
</dbReference>
<keyword evidence="23" id="KW-1185">Reference proteome</keyword>
<evidence type="ECO:0000256" key="6">
    <source>
        <dbReference type="ARBA" id="ARBA00013033"/>
    </source>
</evidence>
<keyword evidence="8" id="KW-0964">Secreted</keyword>
<dbReference type="KEGG" id="pmrn:116940498"/>
<evidence type="ECO:0000256" key="19">
    <source>
        <dbReference type="ARBA" id="ARBA00023145"/>
    </source>
</evidence>
<dbReference type="CDD" id="cd06785">
    <property type="entry name" value="cpPDZ_HtrA-like"/>
    <property type="match status" value="1"/>
</dbReference>
<keyword evidence="12 21" id="KW-0732">Signal</keyword>
<evidence type="ECO:0000256" key="14">
    <source>
        <dbReference type="ARBA" id="ARBA00022825"/>
    </source>
</evidence>
<dbReference type="Gene3D" id="2.30.42.10">
    <property type="match status" value="1"/>
</dbReference>
<proteinExistence type="inferred from homology"/>
<dbReference type="Pfam" id="PF07648">
    <property type="entry name" value="Kazal_2"/>
    <property type="match status" value="1"/>
</dbReference>
<dbReference type="PRINTS" id="PR00834">
    <property type="entry name" value="PROTEASES2C"/>
</dbReference>
<keyword evidence="11" id="KW-0053">Apoptosis</keyword>
<keyword evidence="14" id="KW-0720">Serine protease</keyword>
<dbReference type="SMART" id="SM00280">
    <property type="entry name" value="KAZAL"/>
    <property type="match status" value="1"/>
</dbReference>
<dbReference type="SUPFAM" id="SSF100895">
    <property type="entry name" value="Kazal-type serine protease inhibitors"/>
    <property type="match status" value="1"/>
</dbReference>
<evidence type="ECO:0000313" key="23">
    <source>
        <dbReference type="Proteomes" id="UP001318040"/>
    </source>
</evidence>
<dbReference type="InterPro" id="IPR009003">
    <property type="entry name" value="Peptidase_S1_PA"/>
</dbReference>
<evidence type="ECO:0000256" key="3">
    <source>
        <dbReference type="ARBA" id="ARBA00004569"/>
    </source>
</evidence>
<evidence type="ECO:0000256" key="18">
    <source>
        <dbReference type="ARBA" id="ARBA00023136"/>
    </source>
</evidence>
<dbReference type="GO" id="GO:0007005">
    <property type="term" value="P:mitochondrion organization"/>
    <property type="evidence" value="ECO:0007669"/>
    <property type="project" value="UniProtKB-ARBA"/>
</dbReference>
<dbReference type="GO" id="GO:0006508">
    <property type="term" value="P:proteolysis"/>
    <property type="evidence" value="ECO:0007669"/>
    <property type="project" value="UniProtKB-KW"/>
</dbReference>
<evidence type="ECO:0000256" key="16">
    <source>
        <dbReference type="ARBA" id="ARBA00022989"/>
    </source>
</evidence>
<name>A0AAJ7SVB3_PETMA</name>
<dbReference type="SMART" id="SM00228">
    <property type="entry name" value="PDZ"/>
    <property type="match status" value="1"/>
</dbReference>
<dbReference type="GO" id="GO:0031966">
    <property type="term" value="C:mitochondrial membrane"/>
    <property type="evidence" value="ECO:0007669"/>
    <property type="project" value="UniProtKB-SubCell"/>
</dbReference>
<keyword evidence="15" id="KW-0809">Transit peptide</keyword>
<evidence type="ECO:0000259" key="22">
    <source>
        <dbReference type="PROSITE" id="PS50106"/>
    </source>
</evidence>
<keyword evidence="13" id="KW-0378">Hydrolase</keyword>
<dbReference type="GO" id="GO:0043065">
    <property type="term" value="P:positive regulation of apoptotic process"/>
    <property type="evidence" value="ECO:0007669"/>
    <property type="project" value="TreeGrafter"/>
</dbReference>
<gene>
    <name evidence="24" type="primary">LOC116940498</name>
</gene>
<dbReference type="SUPFAM" id="SSF50494">
    <property type="entry name" value="Trypsin-like serine proteases"/>
    <property type="match status" value="2"/>
</dbReference>
<dbReference type="AlphaFoldDB" id="A0AAJ7SVB3"/>
<evidence type="ECO:0000313" key="24">
    <source>
        <dbReference type="RefSeq" id="XP_032806293.1"/>
    </source>
</evidence>
<evidence type="ECO:0000256" key="5">
    <source>
        <dbReference type="ARBA" id="ARBA00010541"/>
    </source>
</evidence>
<keyword evidence="16" id="KW-1133">Transmembrane helix</keyword>
<feature type="chain" id="PRO_5042587800" description="Serine protease HTRA2, mitochondrial" evidence="21">
    <location>
        <begin position="39"/>
        <end position="706"/>
    </location>
</feature>
<dbReference type="InterPro" id="IPR002350">
    <property type="entry name" value="Kazal_dom"/>
</dbReference>
<dbReference type="Gene3D" id="2.40.10.120">
    <property type="match status" value="2"/>
</dbReference>
<keyword evidence="10" id="KW-0812">Transmembrane</keyword>
<evidence type="ECO:0000256" key="17">
    <source>
        <dbReference type="ARBA" id="ARBA00023128"/>
    </source>
</evidence>
<keyword evidence="9" id="KW-0645">Protease</keyword>
<dbReference type="InterPro" id="IPR036058">
    <property type="entry name" value="Kazal_dom_sf"/>
</dbReference>
<sequence length="706" mass="76300">MISWGAVAGWPLLVPPPLPPPPLLLLLVSLVPCLLISAQEADPRPGAQEGEPCLRAASPRSPRRCAAGLECEPLDAEEPRTGARLWGSRGKGLCVCAALRGVAVCASDGRTYGSVCRLRSEQRRLGAGAGGSLFPIFNGSCETGAPNPDSVRERLNFIANVTERARRAVVHVELLARHLLFDRNVSVSSGSGFLVSEDGLILTNAHVVTHKRDLVAVKVQLTNGDTYEAWPLHVDMHANIAVIKINAKQKLPVLRLARSAELRPGEFVVAIGSPFKLQNTVTTGIVSTAQRGGQELGLDDSDHDYIQTDAMVNYGSAGGPLVNLDGEVVGINTLKVTAGISFAIPSDRIRELLLQRPDTASPFPPELTALQARPLASITASDAQSGSQPHKSLRDRFNFIADVVEKIVPAVVHIELYSRHPFFNRNISVASGSGFMVSEDGVIVTNAHVVVNKRYVKVQLHDGESYEASVVDADEKADIATIRIKAKQKLPVLRLARSAELRPGEFVVAIGSPFKLQNTVTTGIVSTAQRGGQELGLEDSDADYIQTDAIINYGNSGGPLVNLDGEVVGINTLKVTAGISFAIPSDRIREFLQQAHERRLRGETKPKKKYIGIRMSTLTSRLIKELRRYGDMPTVSTGVYIHEVIRDSPAYAAGMRDGDVIISINGQEVRDTQSVTDAVRRDDTLSIAVRRASEDHKFTVLPMPMD</sequence>